<dbReference type="Gene3D" id="3.40.720.10">
    <property type="entry name" value="Alkaline Phosphatase, subunit A"/>
    <property type="match status" value="1"/>
</dbReference>
<feature type="transmembrane region" description="Helical" evidence="1">
    <location>
        <begin position="129"/>
        <end position="147"/>
    </location>
</feature>
<feature type="transmembrane region" description="Helical" evidence="1">
    <location>
        <begin position="79"/>
        <end position="99"/>
    </location>
</feature>
<keyword evidence="4" id="KW-1185">Reference proteome</keyword>
<dbReference type="Pfam" id="PF00884">
    <property type="entry name" value="Sulfatase"/>
    <property type="match status" value="1"/>
</dbReference>
<name>A0ABY4KC46_9FLAO</name>
<sequence>MKDKIVNVLKKDSVLPLIAALASGMYPWAFYFTNNFDFVNSWDHFFFFISRFILLPMVVFYGVYFLLKSKYLRLFKTTVLPFLSGFVFFYLVMLALHATVGFNKIIIVFVLAVLVAIACRNIQQLFKKLLIIQFILVLTTGLGFYRISKSFFKYSDEWIEQPDNIEEVIFKKTPNIYVIQPDGYANFSELRKGYYKYDNSTFESWLETNNFKLYHSFRSNYFSTLSSNSSLFSMKHHYNNLFDERKIIMDKNTVVSIFKNNGYKTHFLAELPYLLINRPNIKFDYTNFDVNNISFLSKGLEAERSILVDLPLVLQKNKEENGKNFYFIEKLLPGHITTFKDATTTKEKERLLYLKSIEDVNEWMKNVFQLISENDPNAMIIILADHGGFVGWDYTLQTTNTTSDENLINSVFTAALAIKWPNNEPPTFKHEFKSSVNFFRTIFSYLAEDEIYLKNLQDDASYLTLWDEKNKGLYKVINSENEIVLEKNNSE</sequence>
<keyword evidence="1" id="KW-0472">Membrane</keyword>
<dbReference type="SUPFAM" id="SSF53649">
    <property type="entry name" value="Alkaline phosphatase-like"/>
    <property type="match status" value="1"/>
</dbReference>
<keyword evidence="1" id="KW-1133">Transmembrane helix</keyword>
<organism evidence="3 4">
    <name type="scientific">Flavobacterium azooxidireducens</name>
    <dbReference type="NCBI Taxonomy" id="1871076"/>
    <lineage>
        <taxon>Bacteria</taxon>
        <taxon>Pseudomonadati</taxon>
        <taxon>Bacteroidota</taxon>
        <taxon>Flavobacteriia</taxon>
        <taxon>Flavobacteriales</taxon>
        <taxon>Flavobacteriaceae</taxon>
        <taxon>Flavobacterium</taxon>
    </lineage>
</organism>
<evidence type="ECO:0000313" key="4">
    <source>
        <dbReference type="Proteomes" id="UP000830583"/>
    </source>
</evidence>
<dbReference type="RefSeq" id="WP_248433281.1">
    <property type="nucleotide sequence ID" value="NZ_CP096205.1"/>
</dbReference>
<protein>
    <submittedName>
        <fullName evidence="3">Sulfatase-like hydrolase/transferase</fullName>
    </submittedName>
</protein>
<dbReference type="InterPro" id="IPR017850">
    <property type="entry name" value="Alkaline_phosphatase_core_sf"/>
</dbReference>
<reference evidence="3" key="1">
    <citation type="submission" date="2022-04" db="EMBL/GenBank/DDBJ databases">
        <title>Consumption of N2O by Flavobacterium azooxidireducens sp. nov. isolated from Decomposing Leaf Litter of Phragmites australis (Cav.).</title>
        <authorList>
            <person name="Behrendt U."/>
            <person name="Spanner T."/>
            <person name="Augustin J."/>
            <person name="Horn M.A."/>
            <person name="Kolb S."/>
            <person name="Ulrich A."/>
        </authorList>
    </citation>
    <scope>NUCLEOTIDE SEQUENCE</scope>
    <source>
        <strain evidence="3">IGB 4-14</strain>
    </source>
</reference>
<evidence type="ECO:0000313" key="3">
    <source>
        <dbReference type="EMBL" id="UPQ78354.1"/>
    </source>
</evidence>
<evidence type="ECO:0000259" key="2">
    <source>
        <dbReference type="Pfam" id="PF00884"/>
    </source>
</evidence>
<feature type="domain" description="Sulfatase N-terminal" evidence="2">
    <location>
        <begin position="221"/>
        <end position="445"/>
    </location>
</feature>
<dbReference type="InterPro" id="IPR000917">
    <property type="entry name" value="Sulfatase_N"/>
</dbReference>
<evidence type="ECO:0000256" key="1">
    <source>
        <dbReference type="SAM" id="Phobius"/>
    </source>
</evidence>
<feature type="transmembrane region" description="Helical" evidence="1">
    <location>
        <begin position="12"/>
        <end position="33"/>
    </location>
</feature>
<gene>
    <name evidence="3" type="ORF">M0M57_12070</name>
</gene>
<feature type="transmembrane region" description="Helical" evidence="1">
    <location>
        <begin position="45"/>
        <end position="67"/>
    </location>
</feature>
<dbReference type="EMBL" id="CP096205">
    <property type="protein sequence ID" value="UPQ78354.1"/>
    <property type="molecule type" value="Genomic_DNA"/>
</dbReference>
<feature type="transmembrane region" description="Helical" evidence="1">
    <location>
        <begin position="105"/>
        <end position="122"/>
    </location>
</feature>
<accession>A0ABY4KC46</accession>
<keyword evidence="1" id="KW-0812">Transmembrane</keyword>
<dbReference type="Proteomes" id="UP000830583">
    <property type="component" value="Chromosome"/>
</dbReference>
<proteinExistence type="predicted"/>